<reference evidence="9" key="1">
    <citation type="journal article" date="2011" name="MBio">
        <title>Novel metabolic attributes of the genus Cyanothece, comprising a group of unicellular nitrogen-fixing Cyanobacteria.</title>
        <authorList>
            <person name="Bandyopadhyay A."/>
            <person name="Elvitigala T."/>
            <person name="Welsh E."/>
            <person name="Stockel J."/>
            <person name="Liberton M."/>
            <person name="Min H."/>
            <person name="Sherman L.A."/>
            <person name="Pakrasi H.B."/>
        </authorList>
    </citation>
    <scope>NUCLEOTIDE SEQUENCE [LARGE SCALE GENOMIC DNA]</scope>
    <source>
        <strain evidence="9">PCC 7822</strain>
    </source>
</reference>
<feature type="active site" description="Proton donor/acceptor" evidence="7">
    <location>
        <position position="96"/>
    </location>
</feature>
<feature type="active site" description="Schiff-base intermediate with acetaldehyde" evidence="7">
    <location>
        <position position="157"/>
    </location>
</feature>
<dbReference type="HOGENOM" id="CLU_053595_0_1_3"/>
<dbReference type="PANTHER" id="PTHR10889:SF1">
    <property type="entry name" value="DEOXYRIBOSE-PHOSPHATE ALDOLASE"/>
    <property type="match status" value="1"/>
</dbReference>
<gene>
    <name evidence="7" type="primary">deoC</name>
    <name evidence="8" type="ordered locus">Cyan7822_2200</name>
</gene>
<dbReference type="SUPFAM" id="SSF51569">
    <property type="entry name" value="Aldolase"/>
    <property type="match status" value="1"/>
</dbReference>
<comment type="similarity">
    <text evidence="1 7">Belongs to the DeoC/FbaB aldolase family. DeoC type 1 subfamily.</text>
</comment>
<dbReference type="CDD" id="cd00959">
    <property type="entry name" value="DeoC"/>
    <property type="match status" value="1"/>
</dbReference>
<dbReference type="GO" id="GO:0009264">
    <property type="term" value="P:deoxyribonucleotide catabolic process"/>
    <property type="evidence" value="ECO:0007669"/>
    <property type="project" value="UniProtKB-UniRule"/>
</dbReference>
<dbReference type="UniPathway" id="UPA00002">
    <property type="reaction ID" value="UER00468"/>
</dbReference>
<dbReference type="PIRSF" id="PIRSF001357">
    <property type="entry name" value="DeoC"/>
    <property type="match status" value="1"/>
</dbReference>
<comment type="subcellular location">
    <subcellularLocation>
        <location evidence="7">Cytoplasm</location>
    </subcellularLocation>
</comment>
<evidence type="ECO:0000313" key="9">
    <source>
        <dbReference type="Proteomes" id="UP000008206"/>
    </source>
</evidence>
<dbReference type="RefSeq" id="WP_013322284.1">
    <property type="nucleotide sequence ID" value="NC_014501.1"/>
</dbReference>
<dbReference type="InterPro" id="IPR002915">
    <property type="entry name" value="DeoC/FbaB/LacD_aldolase"/>
</dbReference>
<dbReference type="OrthoDB" id="9778711at2"/>
<dbReference type="FunFam" id="3.20.20.70:FF:000044">
    <property type="entry name" value="Deoxyribose-phosphate aldolase"/>
    <property type="match status" value="1"/>
</dbReference>
<comment type="catalytic activity">
    <reaction evidence="5 7">
        <text>2-deoxy-D-ribose 5-phosphate = D-glyceraldehyde 3-phosphate + acetaldehyde</text>
        <dbReference type="Rhea" id="RHEA:12821"/>
        <dbReference type="ChEBI" id="CHEBI:15343"/>
        <dbReference type="ChEBI" id="CHEBI:59776"/>
        <dbReference type="ChEBI" id="CHEBI:62877"/>
        <dbReference type="EC" id="4.1.2.4"/>
    </reaction>
</comment>
<proteinExistence type="inferred from homology"/>
<keyword evidence="9" id="KW-1185">Reference proteome</keyword>
<dbReference type="PANTHER" id="PTHR10889">
    <property type="entry name" value="DEOXYRIBOSE-PHOSPHATE ALDOLASE"/>
    <property type="match status" value="1"/>
</dbReference>
<comment type="function">
    <text evidence="6 7">Catalyzes a reversible aldol reaction between acetaldehyde and D-glyceraldehyde 3-phosphate to generate 2-deoxy-D-ribose 5-phosphate.</text>
</comment>
<dbReference type="EC" id="4.1.2.4" evidence="7"/>
<evidence type="ECO:0000256" key="3">
    <source>
        <dbReference type="ARBA" id="ARBA00023239"/>
    </source>
</evidence>
<dbReference type="GO" id="GO:0016052">
    <property type="term" value="P:carbohydrate catabolic process"/>
    <property type="evidence" value="ECO:0007669"/>
    <property type="project" value="TreeGrafter"/>
</dbReference>
<dbReference type="Proteomes" id="UP000008206">
    <property type="component" value="Chromosome"/>
</dbReference>
<dbReference type="Gene3D" id="3.20.20.70">
    <property type="entry name" value="Aldolase class I"/>
    <property type="match status" value="1"/>
</dbReference>
<sequence>MRVAESDIELAGYIDHALLNPTATPEQLEQCCAQAEQFHFPTVCIYPAAVKQAVQFLHSKTVKVCAVIGFPTGATTSAVKLYEAQEAAENGATELDVMINLGWLKAGKSEEIYREIAGICEATGVTIKTILETNVLTDTEKRLAAEICMDAGAAYLKTCTGWFGGATVADVRFLKNIAKGQVGIKASGGIRTPEQALTLIEAGATRLGTSRGPELISQLEGKTEEQDR</sequence>
<evidence type="ECO:0000256" key="2">
    <source>
        <dbReference type="ARBA" id="ARBA00022490"/>
    </source>
</evidence>
<keyword evidence="3 7" id="KW-0456">Lyase</keyword>
<evidence type="ECO:0000256" key="4">
    <source>
        <dbReference type="ARBA" id="ARBA00023270"/>
    </source>
</evidence>
<evidence type="ECO:0000256" key="5">
    <source>
        <dbReference type="ARBA" id="ARBA00048791"/>
    </source>
</evidence>
<comment type="pathway">
    <text evidence="7">Carbohydrate degradation; 2-deoxy-D-ribose 1-phosphate degradation; D-glyceraldehyde 3-phosphate and acetaldehyde from 2-deoxy-alpha-D-ribose 1-phosphate: step 2/2.</text>
</comment>
<dbReference type="NCBIfam" id="TIGR00126">
    <property type="entry name" value="deoC"/>
    <property type="match status" value="1"/>
</dbReference>
<dbReference type="Pfam" id="PF01791">
    <property type="entry name" value="DeoC"/>
    <property type="match status" value="1"/>
</dbReference>
<keyword evidence="2 7" id="KW-0963">Cytoplasm</keyword>
<evidence type="ECO:0000256" key="6">
    <source>
        <dbReference type="ARBA" id="ARBA00056337"/>
    </source>
</evidence>
<keyword evidence="4 7" id="KW-0704">Schiff base</keyword>
<dbReference type="SMART" id="SM01133">
    <property type="entry name" value="DeoC"/>
    <property type="match status" value="1"/>
</dbReference>
<dbReference type="KEGG" id="cyj:Cyan7822_2200"/>
<dbReference type="HAMAP" id="MF_00114">
    <property type="entry name" value="DeoC_type1"/>
    <property type="match status" value="1"/>
</dbReference>
<organism evidence="8 9">
    <name type="scientific">Gloeothece verrucosa (strain PCC 7822)</name>
    <name type="common">Cyanothece sp. (strain PCC 7822)</name>
    <dbReference type="NCBI Taxonomy" id="497965"/>
    <lineage>
        <taxon>Bacteria</taxon>
        <taxon>Bacillati</taxon>
        <taxon>Cyanobacteriota</taxon>
        <taxon>Cyanophyceae</taxon>
        <taxon>Oscillatoriophycideae</taxon>
        <taxon>Chroococcales</taxon>
        <taxon>Aphanothecaceae</taxon>
        <taxon>Gloeothece</taxon>
        <taxon>Gloeothece verrucosa</taxon>
    </lineage>
</organism>
<protein>
    <recommendedName>
        <fullName evidence="7">Deoxyribose-phosphate aldolase</fullName>
        <shortName evidence="7">DERA</shortName>
        <ecNumber evidence="7">4.1.2.4</ecNumber>
    </recommendedName>
    <alternativeName>
        <fullName evidence="7">2-deoxy-D-ribose 5-phosphate aldolase</fullName>
    </alternativeName>
    <alternativeName>
        <fullName evidence="7">Phosphodeoxyriboaldolase</fullName>
        <shortName evidence="7">Deoxyriboaldolase</shortName>
    </alternativeName>
</protein>
<dbReference type="GO" id="GO:0005737">
    <property type="term" value="C:cytoplasm"/>
    <property type="evidence" value="ECO:0007669"/>
    <property type="project" value="UniProtKB-SubCell"/>
</dbReference>
<dbReference type="InterPro" id="IPR011343">
    <property type="entry name" value="DeoC"/>
</dbReference>
<dbReference type="STRING" id="497965.Cyan7822_2200"/>
<dbReference type="GO" id="GO:0004139">
    <property type="term" value="F:deoxyribose-phosphate aldolase activity"/>
    <property type="evidence" value="ECO:0007669"/>
    <property type="project" value="UniProtKB-UniRule"/>
</dbReference>
<accession>E0UE54</accession>
<dbReference type="AlphaFoldDB" id="E0UE54"/>
<dbReference type="InterPro" id="IPR028581">
    <property type="entry name" value="DeoC_typeI"/>
</dbReference>
<evidence type="ECO:0000313" key="8">
    <source>
        <dbReference type="EMBL" id="ADN14179.1"/>
    </source>
</evidence>
<dbReference type="GO" id="GO:0006018">
    <property type="term" value="P:2-deoxyribose 1-phosphate catabolic process"/>
    <property type="evidence" value="ECO:0007669"/>
    <property type="project" value="UniProtKB-UniRule"/>
</dbReference>
<feature type="active site" description="Proton donor/acceptor" evidence="7">
    <location>
        <position position="185"/>
    </location>
</feature>
<dbReference type="eggNOG" id="COG0274">
    <property type="taxonomic scope" value="Bacteria"/>
</dbReference>
<dbReference type="InterPro" id="IPR013785">
    <property type="entry name" value="Aldolase_TIM"/>
</dbReference>
<evidence type="ECO:0000256" key="1">
    <source>
        <dbReference type="ARBA" id="ARBA00010936"/>
    </source>
</evidence>
<name>E0UE54_GLOV7</name>
<evidence type="ECO:0000256" key="7">
    <source>
        <dbReference type="HAMAP-Rule" id="MF_00114"/>
    </source>
</evidence>
<dbReference type="EMBL" id="CP002198">
    <property type="protein sequence ID" value="ADN14179.1"/>
    <property type="molecule type" value="Genomic_DNA"/>
</dbReference>